<keyword evidence="2 5" id="KW-0238">DNA-binding</keyword>
<dbReference type="AlphaFoldDB" id="A0A8J6JLG3"/>
<keyword evidence="3" id="KW-0804">Transcription</keyword>
<dbReference type="Proteomes" id="UP000607645">
    <property type="component" value="Unassembled WGS sequence"/>
</dbReference>
<dbReference type="SUPFAM" id="SSF53822">
    <property type="entry name" value="Periplasmic binding protein-like I"/>
    <property type="match status" value="1"/>
</dbReference>
<dbReference type="PANTHER" id="PTHR30146:SF138">
    <property type="entry name" value="TRANSCRIPTIONAL REGULATORY PROTEIN"/>
    <property type="match status" value="1"/>
</dbReference>
<sequence>MNRRGQGEKKSTLKDVAQKVGMSVATVSMALNQSAGYERISAETRKMILAAAEELNYQPHYMAQALKKRNTKLVALAVPNIYHPFTPQLIGGVQDALRENGYHLLLLDLTNSPDTESVRTVLQLESGGIDGLIVHSMSGELGPVAEGKLPIVYLDEKSVSPAVWFDADGATRTLTRHFLEQGIRRIGYVGSTMTPETYTQRERGYRSALEEAGAPVDESLICHVSPQLKGGGQAFAWFQNLKDKPEALVVFTDNVAHSMMLQLIRSGVRIPEDLALASVDDVELSALMNPPLTCAWVPAYEMGKRAAYMMMDQLAGKDLSGVVETLPVALHIRASSIRPHG</sequence>
<evidence type="ECO:0000259" key="4">
    <source>
        <dbReference type="PROSITE" id="PS50932"/>
    </source>
</evidence>
<dbReference type="CDD" id="cd06267">
    <property type="entry name" value="PBP1_LacI_sugar_binding-like"/>
    <property type="match status" value="1"/>
</dbReference>
<gene>
    <name evidence="5" type="ORF">H8S62_10525</name>
</gene>
<evidence type="ECO:0000256" key="3">
    <source>
        <dbReference type="ARBA" id="ARBA00023163"/>
    </source>
</evidence>
<reference evidence="5" key="1">
    <citation type="submission" date="2020-08" db="EMBL/GenBank/DDBJ databases">
        <title>Genome public.</title>
        <authorList>
            <person name="Liu C."/>
            <person name="Sun Q."/>
        </authorList>
    </citation>
    <scope>NUCLEOTIDE SEQUENCE</scope>
    <source>
        <strain evidence="5">NSJ-52</strain>
    </source>
</reference>
<dbReference type="SMART" id="SM00354">
    <property type="entry name" value="HTH_LACI"/>
    <property type="match status" value="1"/>
</dbReference>
<evidence type="ECO:0000313" key="6">
    <source>
        <dbReference type="Proteomes" id="UP000607645"/>
    </source>
</evidence>
<dbReference type="PROSITE" id="PS50932">
    <property type="entry name" value="HTH_LACI_2"/>
    <property type="match status" value="1"/>
</dbReference>
<evidence type="ECO:0000313" key="5">
    <source>
        <dbReference type="EMBL" id="MBC5737439.1"/>
    </source>
</evidence>
<dbReference type="InterPro" id="IPR010982">
    <property type="entry name" value="Lambda_DNA-bd_dom_sf"/>
</dbReference>
<dbReference type="RefSeq" id="WP_186919252.1">
    <property type="nucleotide sequence ID" value="NZ_JACOPQ010000007.1"/>
</dbReference>
<organism evidence="5 6">
    <name type="scientific">Lawsonibacter faecis</name>
    <dbReference type="NCBI Taxonomy" id="2763052"/>
    <lineage>
        <taxon>Bacteria</taxon>
        <taxon>Bacillati</taxon>
        <taxon>Bacillota</taxon>
        <taxon>Clostridia</taxon>
        <taxon>Eubacteriales</taxon>
        <taxon>Oscillospiraceae</taxon>
        <taxon>Lawsonibacter</taxon>
    </lineage>
</organism>
<dbReference type="GO" id="GO:0000976">
    <property type="term" value="F:transcription cis-regulatory region binding"/>
    <property type="evidence" value="ECO:0007669"/>
    <property type="project" value="TreeGrafter"/>
</dbReference>
<dbReference type="PANTHER" id="PTHR30146">
    <property type="entry name" value="LACI-RELATED TRANSCRIPTIONAL REPRESSOR"/>
    <property type="match status" value="1"/>
</dbReference>
<dbReference type="InterPro" id="IPR046335">
    <property type="entry name" value="LacI/GalR-like_sensor"/>
</dbReference>
<evidence type="ECO:0000256" key="1">
    <source>
        <dbReference type="ARBA" id="ARBA00023015"/>
    </source>
</evidence>
<dbReference type="InterPro" id="IPR028082">
    <property type="entry name" value="Peripla_BP_I"/>
</dbReference>
<dbReference type="Gene3D" id="1.10.260.40">
    <property type="entry name" value="lambda repressor-like DNA-binding domains"/>
    <property type="match status" value="1"/>
</dbReference>
<dbReference type="SUPFAM" id="SSF47413">
    <property type="entry name" value="lambda repressor-like DNA-binding domains"/>
    <property type="match status" value="1"/>
</dbReference>
<keyword evidence="6" id="KW-1185">Reference proteome</keyword>
<keyword evidence="1" id="KW-0805">Transcription regulation</keyword>
<dbReference type="InterPro" id="IPR000843">
    <property type="entry name" value="HTH_LacI"/>
</dbReference>
<proteinExistence type="predicted"/>
<name>A0A8J6JLG3_9FIRM</name>
<dbReference type="GO" id="GO:0003700">
    <property type="term" value="F:DNA-binding transcription factor activity"/>
    <property type="evidence" value="ECO:0007669"/>
    <property type="project" value="TreeGrafter"/>
</dbReference>
<feature type="domain" description="HTH lacI-type" evidence="4">
    <location>
        <begin position="11"/>
        <end position="68"/>
    </location>
</feature>
<accession>A0A8J6JLG3</accession>
<comment type="caution">
    <text evidence="5">The sequence shown here is derived from an EMBL/GenBank/DDBJ whole genome shotgun (WGS) entry which is preliminary data.</text>
</comment>
<dbReference type="EMBL" id="JACOPQ010000007">
    <property type="protein sequence ID" value="MBC5737439.1"/>
    <property type="molecule type" value="Genomic_DNA"/>
</dbReference>
<protein>
    <submittedName>
        <fullName evidence="5">LacI family DNA-binding transcriptional regulator</fullName>
    </submittedName>
</protein>
<evidence type="ECO:0000256" key="2">
    <source>
        <dbReference type="ARBA" id="ARBA00023125"/>
    </source>
</evidence>
<dbReference type="Pfam" id="PF00356">
    <property type="entry name" value="LacI"/>
    <property type="match status" value="1"/>
</dbReference>
<dbReference type="CDD" id="cd01392">
    <property type="entry name" value="HTH_LacI"/>
    <property type="match status" value="1"/>
</dbReference>
<dbReference type="Gene3D" id="3.40.50.2300">
    <property type="match status" value="2"/>
</dbReference>
<dbReference type="Pfam" id="PF13377">
    <property type="entry name" value="Peripla_BP_3"/>
    <property type="match status" value="1"/>
</dbReference>